<feature type="non-terminal residue" evidence="1">
    <location>
        <position position="658"/>
    </location>
</feature>
<dbReference type="SUPFAM" id="SSF56496">
    <property type="entry name" value="Fibrinogen C-terminal domain-like"/>
    <property type="match status" value="1"/>
</dbReference>
<gene>
    <name evidence="1" type="ORF">PACLA_8A028041</name>
</gene>
<protein>
    <submittedName>
        <fullName evidence="1">Uncharacterized protein</fullName>
    </submittedName>
</protein>
<sequence>NLAKTYSSPTLGEIFNPARDCSDIVDQLPEAEDGFYWFVLPKSTKHKIWCDVHTDGGGFALVGMKDSPVSWTVPSNSTPVDPQGPPHWSSDLGDVKVLDFRVQFSTDKGFEGTKADWFYRLNPQRKFGNLFSVNNGCPYLQAGIGNISFVKDLSTQSVLTNNFKCSKFGQHVHHMLGWGKMNYCLRHQCKNGYAVLDAIKFRYDNFGSYSYSAVSSFSGMNHNSTAFVGCDNGKCCACFGPKGGRQNYCGPKCTAINGGTVMKSAFVWFWVRTRMAERLWKRCMEFVVKNSAGKLEKHFIDPQTGTAQKGSCSGKLKSVLNEGTLTVSDKESFEKIPDVPGLLSYRKDDKQLYVNQGSNWQALSTEQELQQLKKQIQSQETKIQKQEKKIHSQEKKSQAQKNKTIIQEKKIENQESKIQSQEKKIQDQENKAIILEKKIQSQENMTQKLEKENQDIVKLIDRLHLPTTCSALLIKHPSTPSGLYHLNPQVYCDMTSKNGVGVTVIGHDSESRTFVKGYESPGSYKRKIKYHVSMEQILAIMKQSKNCEQFIKYECYGSVFRFSSVGSYLGWWVSRQGSQMKYWGGAAVNSGKCACGMTNSCAGGGKCNCDKNDKAWREDSGYLTDKNTLPVTELRFGDTGAPSYEKGYYTLGKLRCWG</sequence>
<dbReference type="SUPFAM" id="SSF57997">
    <property type="entry name" value="Tropomyosin"/>
    <property type="match status" value="1"/>
</dbReference>
<keyword evidence="2" id="KW-1185">Reference proteome</keyword>
<dbReference type="Proteomes" id="UP001152795">
    <property type="component" value="Unassembled WGS sequence"/>
</dbReference>
<dbReference type="AlphaFoldDB" id="A0A7D9EPF4"/>
<dbReference type="OrthoDB" id="26719at2759"/>
<comment type="caution">
    <text evidence="1">The sequence shown here is derived from an EMBL/GenBank/DDBJ whole genome shotgun (WGS) entry which is preliminary data.</text>
</comment>
<accession>A0A7D9EPF4</accession>
<name>A0A7D9EPF4_PARCT</name>
<evidence type="ECO:0000313" key="2">
    <source>
        <dbReference type="Proteomes" id="UP001152795"/>
    </source>
</evidence>
<organism evidence="1 2">
    <name type="scientific">Paramuricea clavata</name>
    <name type="common">Red gorgonian</name>
    <name type="synonym">Violescent sea-whip</name>
    <dbReference type="NCBI Taxonomy" id="317549"/>
    <lineage>
        <taxon>Eukaryota</taxon>
        <taxon>Metazoa</taxon>
        <taxon>Cnidaria</taxon>
        <taxon>Anthozoa</taxon>
        <taxon>Octocorallia</taxon>
        <taxon>Malacalcyonacea</taxon>
        <taxon>Plexauridae</taxon>
        <taxon>Paramuricea</taxon>
    </lineage>
</organism>
<proteinExistence type="predicted"/>
<dbReference type="InterPro" id="IPR036056">
    <property type="entry name" value="Fibrinogen-like_C"/>
</dbReference>
<dbReference type="NCBIfam" id="NF040941">
    <property type="entry name" value="GGGWT_bact"/>
    <property type="match status" value="1"/>
</dbReference>
<evidence type="ECO:0000313" key="1">
    <source>
        <dbReference type="EMBL" id="CAB4015196.1"/>
    </source>
</evidence>
<dbReference type="Gene3D" id="2.60.120.1000">
    <property type="match status" value="1"/>
</dbReference>
<reference evidence="1" key="1">
    <citation type="submission" date="2020-04" db="EMBL/GenBank/DDBJ databases">
        <authorList>
            <person name="Alioto T."/>
            <person name="Alioto T."/>
            <person name="Gomez Garrido J."/>
        </authorList>
    </citation>
    <scope>NUCLEOTIDE SEQUENCE</scope>
    <source>
        <strain evidence="1">A484AB</strain>
    </source>
</reference>
<dbReference type="EMBL" id="CACRXK020008620">
    <property type="protein sequence ID" value="CAB4015196.1"/>
    <property type="molecule type" value="Genomic_DNA"/>
</dbReference>